<name>W7XK25_TETTS</name>
<evidence type="ECO:0000313" key="1">
    <source>
        <dbReference type="EMBL" id="EWS76156.1"/>
    </source>
</evidence>
<protein>
    <submittedName>
        <fullName evidence="1">Uncharacterized protein</fullName>
    </submittedName>
</protein>
<gene>
    <name evidence="1" type="ORF">TTHERM_000965470</name>
</gene>
<evidence type="ECO:0000313" key="2">
    <source>
        <dbReference type="Proteomes" id="UP000009168"/>
    </source>
</evidence>
<accession>W7XK25</accession>
<dbReference type="GeneID" id="24441255"/>
<dbReference type="RefSeq" id="XP_012651309.1">
    <property type="nucleotide sequence ID" value="XM_012795855.1"/>
</dbReference>
<dbReference type="Proteomes" id="UP000009168">
    <property type="component" value="Unassembled WGS sequence"/>
</dbReference>
<proteinExistence type="predicted"/>
<dbReference type="EMBL" id="GG662838">
    <property type="protein sequence ID" value="EWS76156.1"/>
    <property type="molecule type" value="Genomic_DNA"/>
</dbReference>
<organism evidence="1 2">
    <name type="scientific">Tetrahymena thermophila (strain SB210)</name>
    <dbReference type="NCBI Taxonomy" id="312017"/>
    <lineage>
        <taxon>Eukaryota</taxon>
        <taxon>Sar</taxon>
        <taxon>Alveolata</taxon>
        <taxon>Ciliophora</taxon>
        <taxon>Intramacronucleata</taxon>
        <taxon>Oligohymenophorea</taxon>
        <taxon>Hymenostomatida</taxon>
        <taxon>Tetrahymenina</taxon>
        <taxon>Tetrahymenidae</taxon>
        <taxon>Tetrahymena</taxon>
    </lineage>
</organism>
<dbReference type="KEGG" id="tet:TTHERM_000965470"/>
<dbReference type="AlphaFoldDB" id="W7XK25"/>
<dbReference type="InParanoid" id="W7XK25"/>
<sequence>MNLMHPINQYFLKNKDNIIIQQGSILKLRNEQSKQNFQIKIDQNQENINQIQKIKQNKKLINIKCFIVLNQKIYKKKNLFYLRSSTKFDRLVQFANAEPKFNALSIPILLCLFKYLIKYNELGRKNQ</sequence>
<reference evidence="2" key="1">
    <citation type="journal article" date="2006" name="PLoS Biol.">
        <title>Macronuclear genome sequence of the ciliate Tetrahymena thermophila, a model eukaryote.</title>
        <authorList>
            <person name="Eisen J.A."/>
            <person name="Coyne R.S."/>
            <person name="Wu M."/>
            <person name="Wu D."/>
            <person name="Thiagarajan M."/>
            <person name="Wortman J.R."/>
            <person name="Badger J.H."/>
            <person name="Ren Q."/>
            <person name="Amedeo P."/>
            <person name="Jones K.M."/>
            <person name="Tallon L.J."/>
            <person name="Delcher A.L."/>
            <person name="Salzberg S.L."/>
            <person name="Silva J.C."/>
            <person name="Haas B.J."/>
            <person name="Majoros W.H."/>
            <person name="Farzad M."/>
            <person name="Carlton J.M."/>
            <person name="Smith R.K. Jr."/>
            <person name="Garg J."/>
            <person name="Pearlman R.E."/>
            <person name="Karrer K.M."/>
            <person name="Sun L."/>
            <person name="Manning G."/>
            <person name="Elde N.C."/>
            <person name="Turkewitz A.P."/>
            <person name="Asai D.J."/>
            <person name="Wilkes D.E."/>
            <person name="Wang Y."/>
            <person name="Cai H."/>
            <person name="Collins K."/>
            <person name="Stewart B.A."/>
            <person name="Lee S.R."/>
            <person name="Wilamowska K."/>
            <person name="Weinberg Z."/>
            <person name="Ruzzo W.L."/>
            <person name="Wloga D."/>
            <person name="Gaertig J."/>
            <person name="Frankel J."/>
            <person name="Tsao C.-C."/>
            <person name="Gorovsky M.A."/>
            <person name="Keeling P.J."/>
            <person name="Waller R.F."/>
            <person name="Patron N.J."/>
            <person name="Cherry J.M."/>
            <person name="Stover N.A."/>
            <person name="Krieger C.J."/>
            <person name="del Toro C."/>
            <person name="Ryder H.F."/>
            <person name="Williamson S.C."/>
            <person name="Barbeau R.A."/>
            <person name="Hamilton E.P."/>
            <person name="Orias E."/>
        </authorList>
    </citation>
    <scope>NUCLEOTIDE SEQUENCE [LARGE SCALE GENOMIC DNA]</scope>
    <source>
        <strain evidence="2">SB210</strain>
    </source>
</reference>
<keyword evidence="2" id="KW-1185">Reference proteome</keyword>